<dbReference type="EMBL" id="OV696698">
    <property type="protein sequence ID" value="CAH1244035.1"/>
    <property type="molecule type" value="Genomic_DNA"/>
</dbReference>
<dbReference type="CDD" id="cd12390">
    <property type="entry name" value="RRM3_RAVER"/>
    <property type="match status" value="1"/>
</dbReference>
<dbReference type="PROSITE" id="PS50102">
    <property type="entry name" value="RRM"/>
    <property type="match status" value="3"/>
</dbReference>
<gene>
    <name evidence="5" type="primary">RAVER1</name>
    <name evidence="5" type="ORF">BLAG_LOCUS6788</name>
</gene>
<dbReference type="GO" id="GO:0003729">
    <property type="term" value="F:mRNA binding"/>
    <property type="evidence" value="ECO:0007669"/>
    <property type="project" value="TreeGrafter"/>
</dbReference>
<reference evidence="5" key="1">
    <citation type="submission" date="2022-01" db="EMBL/GenBank/DDBJ databases">
        <authorList>
            <person name="Braso-Vives M."/>
        </authorList>
    </citation>
    <scope>NUCLEOTIDE SEQUENCE</scope>
</reference>
<feature type="region of interest" description="Disordered" evidence="3">
    <location>
        <begin position="448"/>
        <end position="515"/>
    </location>
</feature>
<evidence type="ECO:0000313" key="6">
    <source>
        <dbReference type="Proteomes" id="UP000838412"/>
    </source>
</evidence>
<name>A0A8K0E8F0_BRALA</name>
<dbReference type="InterPro" id="IPR012677">
    <property type="entry name" value="Nucleotide-bd_a/b_plait_sf"/>
</dbReference>
<feature type="compositionally biased region" description="Polar residues" evidence="3">
    <location>
        <begin position="737"/>
        <end position="747"/>
    </location>
</feature>
<protein>
    <submittedName>
        <fullName evidence="5">RAVER1 protein</fullName>
    </submittedName>
</protein>
<evidence type="ECO:0000256" key="1">
    <source>
        <dbReference type="ARBA" id="ARBA00022884"/>
    </source>
</evidence>
<dbReference type="InterPro" id="IPR035979">
    <property type="entry name" value="RBD_domain_sf"/>
</dbReference>
<keyword evidence="1 2" id="KW-0694">RNA-binding</keyword>
<dbReference type="CDD" id="cd12388">
    <property type="entry name" value="RRM1_RAVER"/>
    <property type="match status" value="1"/>
</dbReference>
<feature type="domain" description="RRM" evidence="4">
    <location>
        <begin position="74"/>
        <end position="145"/>
    </location>
</feature>
<feature type="region of interest" description="Disordered" evidence="3">
    <location>
        <begin position="702"/>
        <end position="785"/>
    </location>
</feature>
<feature type="region of interest" description="Disordered" evidence="3">
    <location>
        <begin position="583"/>
        <end position="602"/>
    </location>
</feature>
<dbReference type="InterPro" id="IPR050502">
    <property type="entry name" value="Euk_RNA-bind_prot"/>
</dbReference>
<accession>A0A8K0E8F0</accession>
<proteinExistence type="predicted"/>
<dbReference type="InterPro" id="IPR000504">
    <property type="entry name" value="RRM_dom"/>
</dbReference>
<feature type="domain" description="RRM" evidence="4">
    <location>
        <begin position="147"/>
        <end position="225"/>
    </location>
</feature>
<feature type="region of interest" description="Disordered" evidence="3">
    <location>
        <begin position="1"/>
        <end position="44"/>
    </location>
</feature>
<dbReference type="PANTHER" id="PTHR48025:SF1">
    <property type="entry name" value="RRM DOMAIN-CONTAINING PROTEIN"/>
    <property type="match status" value="1"/>
</dbReference>
<keyword evidence="6" id="KW-1185">Reference proteome</keyword>
<dbReference type="Pfam" id="PF00076">
    <property type="entry name" value="RRM_1"/>
    <property type="match status" value="3"/>
</dbReference>
<feature type="compositionally biased region" description="Low complexity" evidence="3">
    <location>
        <begin position="475"/>
        <end position="496"/>
    </location>
</feature>
<feature type="compositionally biased region" description="Low complexity" evidence="3">
    <location>
        <begin position="750"/>
        <end position="785"/>
    </location>
</feature>
<dbReference type="SMART" id="SM00360">
    <property type="entry name" value="RRM"/>
    <property type="match status" value="3"/>
</dbReference>
<evidence type="ECO:0000256" key="3">
    <source>
        <dbReference type="SAM" id="MobiDB-lite"/>
    </source>
</evidence>
<dbReference type="Gene3D" id="3.30.70.330">
    <property type="match status" value="3"/>
</dbReference>
<feature type="compositionally biased region" description="Low complexity" evidence="3">
    <location>
        <begin position="649"/>
        <end position="658"/>
    </location>
</feature>
<dbReference type="Proteomes" id="UP000838412">
    <property type="component" value="Chromosome 13"/>
</dbReference>
<sequence>MAAAVHSKPPLLGDPQQTGDLNGNSAETMSSEDSQGSSQRGEVVLKPEETLTALGEEEKGEVLWWSKSEFNNRRRIVVRNLPNDVTAQDIQSMLADYGVQHVHLDKATGTAQVTVQNGDQAGTAILKLHHSSYKDRQISVTLAPNDSLLCVSNLPQLYALEQLQELARPFGILERCFLLRSDRTGLSKGYGFVEYTKKESALQAKIQLTGRRIGTRILCCDIMDPGLLTHDSLHSKCLLVEKLPMDFRDTSQLSRIFSQLYPPMFCQISVGPNGQSRGFAVLEYETPEQAEIVHQETNGHPLQDVHLRVAFCPPGHNGPGLMSVMATALSSVGPGKNGLLPDPNPAQLLNTPPTQVQLQLLANQLLGLQNPAGKDAATGVRHGLLGTTPGLPMGLPGVHPSVMAILITLNQQLNSGRGGPQVGANANSQPNLFQNLPLLNMLLQQQQPGLGSQNPQLNPQVPNGMLCPPQPPAPSQQQIRQGLLGDGPTPLLPGGLNKSSVNAAPPSLSPPGDNKPLDIQATLQALLTALGQQQQNQGGNPNLSALISVLGQLQSSGQLQNSTASQTAQNSTQKNLLLPSAQVNQGQGTDKPALLGQGPGMGVQGGPNAILNLLGQQNQVQSQPSPVGVSAGLVNGSGGQGLNTANNVNNNNNQAIGPQIPPPAQAGGKKKGSLLGDPPSNLKFSNNPYLNLASVLPTRPTMLQPPPGMMDNGTARGNGATAPRIGLLGVAPPGFLPSQNPQSSAATSEPPAVSASQQPPQQAPLPTSQPEYSQSSHSFQQYQQQGYSSYQEVWTPYPVMLNL</sequence>
<dbReference type="GO" id="GO:0005634">
    <property type="term" value="C:nucleus"/>
    <property type="evidence" value="ECO:0007669"/>
    <property type="project" value="TreeGrafter"/>
</dbReference>
<dbReference type="OrthoDB" id="639027at2759"/>
<evidence type="ECO:0000256" key="2">
    <source>
        <dbReference type="PROSITE-ProRule" id="PRU00176"/>
    </source>
</evidence>
<organism evidence="5 6">
    <name type="scientific">Branchiostoma lanceolatum</name>
    <name type="common">Common lancelet</name>
    <name type="synonym">Amphioxus lanceolatum</name>
    <dbReference type="NCBI Taxonomy" id="7740"/>
    <lineage>
        <taxon>Eukaryota</taxon>
        <taxon>Metazoa</taxon>
        <taxon>Chordata</taxon>
        <taxon>Cephalochordata</taxon>
        <taxon>Leptocardii</taxon>
        <taxon>Amphioxiformes</taxon>
        <taxon>Branchiostomatidae</taxon>
        <taxon>Branchiostoma</taxon>
    </lineage>
</organism>
<evidence type="ECO:0000259" key="4">
    <source>
        <dbReference type="PROSITE" id="PS50102"/>
    </source>
</evidence>
<dbReference type="PANTHER" id="PTHR48025">
    <property type="entry name" value="OS02G0815200 PROTEIN"/>
    <property type="match status" value="1"/>
</dbReference>
<dbReference type="SUPFAM" id="SSF54928">
    <property type="entry name" value="RNA-binding domain, RBD"/>
    <property type="match status" value="2"/>
</dbReference>
<feature type="region of interest" description="Disordered" evidence="3">
    <location>
        <begin position="649"/>
        <end position="686"/>
    </location>
</feature>
<evidence type="ECO:0000313" key="5">
    <source>
        <dbReference type="EMBL" id="CAH1244035.1"/>
    </source>
</evidence>
<feature type="compositionally biased region" description="Polar residues" evidence="3">
    <location>
        <begin position="15"/>
        <end position="40"/>
    </location>
</feature>
<dbReference type="AlphaFoldDB" id="A0A8K0E8F0"/>
<feature type="compositionally biased region" description="Low complexity" evidence="3">
    <location>
        <begin position="448"/>
        <end position="457"/>
    </location>
</feature>
<feature type="domain" description="RRM" evidence="4">
    <location>
        <begin position="236"/>
        <end position="314"/>
    </location>
</feature>
<dbReference type="CDD" id="cd12389">
    <property type="entry name" value="RRM2_RAVER"/>
    <property type="match status" value="1"/>
</dbReference>